<dbReference type="InterPro" id="IPR013805">
    <property type="entry name" value="GrpE_CC"/>
</dbReference>
<comment type="subcellular location">
    <subcellularLocation>
        <location evidence="1 7">Mitochondrion matrix</location>
    </subcellularLocation>
</comment>
<dbReference type="Proteomes" id="UP001142055">
    <property type="component" value="Chromosome 1"/>
</dbReference>
<dbReference type="FunFam" id="3.90.20.20:FF:000003">
    <property type="entry name" value="GrpE protein homolog"/>
    <property type="match status" value="1"/>
</dbReference>
<keyword evidence="3" id="KW-0809">Transit peptide</keyword>
<evidence type="ECO:0000313" key="11">
    <source>
        <dbReference type="EMBL" id="KAJ6222953.1"/>
    </source>
</evidence>
<evidence type="ECO:0000256" key="2">
    <source>
        <dbReference type="ARBA" id="ARBA00009054"/>
    </source>
</evidence>
<feature type="coiled-coil region" evidence="9">
    <location>
        <begin position="61"/>
        <end position="88"/>
    </location>
</feature>
<dbReference type="AlphaFoldDB" id="A0A9Q0RP06"/>
<protein>
    <recommendedName>
        <fullName evidence="7">GrpE protein homolog</fullName>
    </recommendedName>
</protein>
<dbReference type="EMBL" id="JAPWDV010000001">
    <property type="protein sequence ID" value="KAJ6222953.1"/>
    <property type="molecule type" value="Genomic_DNA"/>
</dbReference>
<dbReference type="GO" id="GO:0001405">
    <property type="term" value="C:PAM complex, Tim23 associated import motor"/>
    <property type="evidence" value="ECO:0007669"/>
    <property type="project" value="TreeGrafter"/>
</dbReference>
<dbReference type="GO" id="GO:0000774">
    <property type="term" value="F:adenyl-nucleotide exchange factor activity"/>
    <property type="evidence" value="ECO:0007669"/>
    <property type="project" value="InterPro"/>
</dbReference>
<dbReference type="PROSITE" id="PS01071">
    <property type="entry name" value="GRPE"/>
    <property type="match status" value="1"/>
</dbReference>
<dbReference type="GO" id="GO:0006457">
    <property type="term" value="P:protein folding"/>
    <property type="evidence" value="ECO:0007669"/>
    <property type="project" value="InterPro"/>
</dbReference>
<proteinExistence type="inferred from homology"/>
<dbReference type="GO" id="GO:0051087">
    <property type="term" value="F:protein-folding chaperone binding"/>
    <property type="evidence" value="ECO:0007669"/>
    <property type="project" value="InterPro"/>
</dbReference>
<evidence type="ECO:0000256" key="4">
    <source>
        <dbReference type="ARBA" id="ARBA00023128"/>
    </source>
</evidence>
<dbReference type="InterPro" id="IPR000740">
    <property type="entry name" value="GrpE"/>
</dbReference>
<evidence type="ECO:0000256" key="7">
    <source>
        <dbReference type="RuleBase" id="RU000640"/>
    </source>
</evidence>
<dbReference type="InterPro" id="IPR009012">
    <property type="entry name" value="GrpE_head"/>
</dbReference>
<name>A0A9Q0RP06_BLOTA</name>
<dbReference type="Pfam" id="PF01025">
    <property type="entry name" value="GrpE"/>
    <property type="match status" value="1"/>
</dbReference>
<dbReference type="HAMAP" id="MF_01151">
    <property type="entry name" value="GrpE"/>
    <property type="match status" value="1"/>
</dbReference>
<keyword evidence="12" id="KW-1185">Reference proteome</keyword>
<comment type="caution">
    <text evidence="11">The sequence shown here is derived from an EMBL/GenBank/DDBJ whole genome shotgun (WGS) entry which is preliminary data.</text>
</comment>
<gene>
    <name evidence="11" type="ORF">RDWZM_001498</name>
</gene>
<evidence type="ECO:0000256" key="1">
    <source>
        <dbReference type="ARBA" id="ARBA00004305"/>
    </source>
</evidence>
<accession>A0A9Q0RP06</accession>
<dbReference type="GO" id="GO:0051082">
    <property type="term" value="F:unfolded protein binding"/>
    <property type="evidence" value="ECO:0007669"/>
    <property type="project" value="TreeGrafter"/>
</dbReference>
<dbReference type="FunFam" id="2.30.22.10:FF:000002">
    <property type="entry name" value="GrpE protein homolog"/>
    <property type="match status" value="1"/>
</dbReference>
<keyword evidence="9" id="KW-0175">Coiled coil</keyword>
<dbReference type="SUPFAM" id="SSF51064">
    <property type="entry name" value="Head domain of nucleotide exchange factor GrpE"/>
    <property type="match status" value="1"/>
</dbReference>
<evidence type="ECO:0000256" key="5">
    <source>
        <dbReference type="ARBA" id="ARBA00023186"/>
    </source>
</evidence>
<dbReference type="PRINTS" id="PR00773">
    <property type="entry name" value="GRPEPROTEIN"/>
</dbReference>
<evidence type="ECO:0000256" key="6">
    <source>
        <dbReference type="ARBA" id="ARBA00045572"/>
    </source>
</evidence>
<dbReference type="SUPFAM" id="SSF58014">
    <property type="entry name" value="Coiled-coil domain of nucleotide exchange factor GrpE"/>
    <property type="match status" value="1"/>
</dbReference>
<dbReference type="GO" id="GO:0042803">
    <property type="term" value="F:protein homodimerization activity"/>
    <property type="evidence" value="ECO:0007669"/>
    <property type="project" value="InterPro"/>
</dbReference>
<dbReference type="Gene3D" id="2.30.22.10">
    <property type="entry name" value="Head domain of nucleotide exchange factor GrpE"/>
    <property type="match status" value="1"/>
</dbReference>
<dbReference type="PANTHER" id="PTHR21237:SF23">
    <property type="entry name" value="GRPE PROTEIN HOMOLOG, MITOCHONDRIAL"/>
    <property type="match status" value="1"/>
</dbReference>
<comment type="function">
    <text evidence="6">Essential component of the PAM complex, a complex required for the translocation of transit peptide-containing proteins from the inner membrane into the mitochondrial matrix in an ATP-dependent manner. Seems to control the nucleotide-dependent binding of mitochondrial HSP70 to substrate proteins.</text>
</comment>
<evidence type="ECO:0000313" key="12">
    <source>
        <dbReference type="Proteomes" id="UP001142055"/>
    </source>
</evidence>
<dbReference type="Gene3D" id="3.90.20.20">
    <property type="match status" value="1"/>
</dbReference>
<evidence type="ECO:0000256" key="8">
    <source>
        <dbReference type="RuleBase" id="RU004478"/>
    </source>
</evidence>
<feature type="region of interest" description="Disordered" evidence="10">
    <location>
        <begin position="42"/>
        <end position="61"/>
    </location>
</feature>
<evidence type="ECO:0000256" key="3">
    <source>
        <dbReference type="ARBA" id="ARBA00022946"/>
    </source>
</evidence>
<organism evidence="11 12">
    <name type="scientific">Blomia tropicalis</name>
    <name type="common">Mite</name>
    <dbReference type="NCBI Taxonomy" id="40697"/>
    <lineage>
        <taxon>Eukaryota</taxon>
        <taxon>Metazoa</taxon>
        <taxon>Ecdysozoa</taxon>
        <taxon>Arthropoda</taxon>
        <taxon>Chelicerata</taxon>
        <taxon>Arachnida</taxon>
        <taxon>Acari</taxon>
        <taxon>Acariformes</taxon>
        <taxon>Sarcoptiformes</taxon>
        <taxon>Astigmata</taxon>
        <taxon>Glycyphagoidea</taxon>
        <taxon>Echimyopodidae</taxon>
        <taxon>Blomia</taxon>
    </lineage>
</organism>
<evidence type="ECO:0000256" key="10">
    <source>
        <dbReference type="SAM" id="MobiDB-lite"/>
    </source>
</evidence>
<dbReference type="GO" id="GO:0030150">
    <property type="term" value="P:protein import into mitochondrial matrix"/>
    <property type="evidence" value="ECO:0007669"/>
    <property type="project" value="TreeGrafter"/>
</dbReference>
<comment type="similarity">
    <text evidence="2 8">Belongs to the GrpE family.</text>
</comment>
<evidence type="ECO:0000256" key="9">
    <source>
        <dbReference type="SAM" id="Coils"/>
    </source>
</evidence>
<keyword evidence="4 7" id="KW-0496">Mitochondrion</keyword>
<reference evidence="11" key="1">
    <citation type="submission" date="2022-12" db="EMBL/GenBank/DDBJ databases">
        <title>Genome assemblies of Blomia tropicalis.</title>
        <authorList>
            <person name="Cui Y."/>
        </authorList>
    </citation>
    <scope>NUCLEOTIDE SEQUENCE</scope>
    <source>
        <tissue evidence="11">Adult mites</tissue>
    </source>
</reference>
<dbReference type="PANTHER" id="PTHR21237">
    <property type="entry name" value="GRPE PROTEIN"/>
    <property type="match status" value="1"/>
</dbReference>
<dbReference type="OMA" id="PHRHQAI"/>
<keyword evidence="5 7" id="KW-0143">Chaperone</keyword>
<dbReference type="CDD" id="cd00446">
    <property type="entry name" value="GrpE"/>
    <property type="match status" value="1"/>
</dbReference>
<sequence>MLANSIKNALNLSKARRFEYVRIAINHSPNIHNRFQLFSTNLNDQSKDSNNEPETESTEQQTNLLEENKKLLDTVKDLDDKYKRALAETENTRIRMRKQMEDAKIYAIQGFCKDLLDVADVFNTAIESVPKEKVEGNSDFKNLFDGVIMTEQQLQAVFRRHGLVSLNPLGIKFNPNEHHALFEVEAEDKEPGTVSVVTKIGYKLHDRTIRPAMVGVVKSK</sequence>